<feature type="region of interest" description="Disordered" evidence="2">
    <location>
        <begin position="801"/>
        <end position="844"/>
    </location>
</feature>
<dbReference type="PANTHER" id="PTHR10039">
    <property type="entry name" value="AMELOGENIN"/>
    <property type="match status" value="1"/>
</dbReference>
<dbReference type="Gene3D" id="3.40.50.300">
    <property type="entry name" value="P-loop containing nucleotide triphosphate hydrolases"/>
    <property type="match status" value="1"/>
</dbReference>
<keyword evidence="1" id="KW-0677">Repeat</keyword>
<name>A0ABR1V9D7_9PEZI</name>
<reference evidence="6 7" key="1">
    <citation type="submission" date="2023-01" db="EMBL/GenBank/DDBJ databases">
        <title>Analysis of 21 Apiospora genomes using comparative genomics revels a genus with tremendous synthesis potential of carbohydrate active enzymes and secondary metabolites.</title>
        <authorList>
            <person name="Sorensen T."/>
        </authorList>
    </citation>
    <scope>NUCLEOTIDE SEQUENCE [LARGE SCALE GENOMIC DNA]</scope>
    <source>
        <strain evidence="6 7">CBS 83171</strain>
    </source>
</reference>
<dbReference type="SUPFAM" id="SSF52540">
    <property type="entry name" value="P-loop containing nucleoside triphosphate hydrolases"/>
    <property type="match status" value="1"/>
</dbReference>
<feature type="signal peptide" evidence="3">
    <location>
        <begin position="1"/>
        <end position="19"/>
    </location>
</feature>
<proteinExistence type="predicted"/>
<protein>
    <recommendedName>
        <fullName evidence="8">NACHT domain-containing protein</fullName>
    </recommendedName>
</protein>
<dbReference type="EMBL" id="JAQQWM010000004">
    <property type="protein sequence ID" value="KAK8067801.1"/>
    <property type="molecule type" value="Genomic_DNA"/>
</dbReference>
<evidence type="ECO:0008006" key="8">
    <source>
        <dbReference type="Google" id="ProtNLM"/>
    </source>
</evidence>
<evidence type="ECO:0000313" key="6">
    <source>
        <dbReference type="EMBL" id="KAK8067801.1"/>
    </source>
</evidence>
<comment type="caution">
    <text evidence="6">The sequence shown here is derived from an EMBL/GenBank/DDBJ whole genome shotgun (WGS) entry which is preliminary data.</text>
</comment>
<accession>A0ABR1V9D7</accession>
<dbReference type="Proteomes" id="UP001446871">
    <property type="component" value="Unassembled WGS sequence"/>
</dbReference>
<evidence type="ECO:0000313" key="7">
    <source>
        <dbReference type="Proteomes" id="UP001446871"/>
    </source>
</evidence>
<keyword evidence="7" id="KW-1185">Reference proteome</keyword>
<evidence type="ECO:0000256" key="1">
    <source>
        <dbReference type="ARBA" id="ARBA00022737"/>
    </source>
</evidence>
<evidence type="ECO:0000259" key="5">
    <source>
        <dbReference type="Pfam" id="PF25053"/>
    </source>
</evidence>
<feature type="compositionally biased region" description="Polar residues" evidence="2">
    <location>
        <begin position="815"/>
        <end position="827"/>
    </location>
</feature>
<dbReference type="PANTHER" id="PTHR10039:SF5">
    <property type="entry name" value="NACHT DOMAIN-CONTAINING PROTEIN"/>
    <property type="match status" value="1"/>
</dbReference>
<evidence type="ECO:0000256" key="2">
    <source>
        <dbReference type="SAM" id="MobiDB-lite"/>
    </source>
</evidence>
<gene>
    <name evidence="6" type="ORF">PG996_006913</name>
</gene>
<dbReference type="InterPro" id="IPR027417">
    <property type="entry name" value="P-loop_NTPase"/>
</dbReference>
<evidence type="ECO:0000259" key="4">
    <source>
        <dbReference type="Pfam" id="PF24883"/>
    </source>
</evidence>
<sequence length="976" mass="111843">MAELALLGLVANIFQFVETGVRIASTARDVYQCVENLQTREIRLLLDDIKQSGSEISKLPRGALSEDELAICEYSDECNAISVELEALAAKLARRDAAKYRAFDSVRISWYSHTKKNEIQDLVARLHRIDSRLRAWFEKVLHRQAGLENEDRWSSVMAAIERLDLKAGTMDIAQKNVLESAAQTLKNQLKTETVVAELVRLFLGEIRTMQYYQNQLQSLIFQDIKQHYSDVNPAHEATFKWTFDRNYTEFSQWLENGGGYYWVHGLAGSGKSTLMKYLYEHDSTKALLRKWAGKKQLVTANFFFWAMGTRMQKSQLGLLQSLLFQLVRTNLSLAATIFSTRRTNEPWTVHELREAFKLASARAENHTRFCFFIDGLDEYEGDETDIISTVAELLSSPNIKICLSSRPWNRFREAYSDSPGLTLEYLTKADIFEYIKSKLLSNRSFQRSVEDDPRCQGIITQIADQARGVFLWVFLVIRNLIRDIQSREPFEHLQRRVSKLPPSLDDYFQHIFDRIDAIYRQQTARLFLVALYLEEHDEEPLPLMAYNCLEAEVRDPSYAAKQRLLARDPDWIKDLPENVAESQRIAIIRLDDRCKDLLQPRRDEEYHPASIHHIHISLLHRTVRDFFRDNYYAALRETAGVDFSPEGSIAKCLLWLFKTYPIKLFFSPIVRERDDLPDHLRVMAHRSRQPGDHKMSLVLYRFWSHVTLNESLVDDEVVASFFDTMITFCGQSWAQLIVPQRLTRYFSPYPSDLMMTPWASYLNLEGFLRRNWKPGKASGGYFDYEVLTLLVALEPRCVQALPPPSSETSARESQRYSYTGSVSSTAEMPSDPATNPAAARKTTPVPISPATIRTLLELGCDPRDQKLGLVFLDRFQKAHCGDSKTIVGVTQVGGKAETYVSNRNVFEVAKCLFEHGLSLPLGPDEEISLCKANFGSVFRPIFGVEGVAELGDIRRRLQGQVGWAGRLSRAFGELGR</sequence>
<dbReference type="Pfam" id="PF24883">
    <property type="entry name" value="NPHP3_N"/>
    <property type="match status" value="1"/>
</dbReference>
<feature type="chain" id="PRO_5045397986" description="NACHT domain-containing protein" evidence="3">
    <location>
        <begin position="20"/>
        <end position="976"/>
    </location>
</feature>
<dbReference type="Pfam" id="PF25053">
    <property type="entry name" value="DUF7791"/>
    <property type="match status" value="1"/>
</dbReference>
<feature type="domain" description="DUF7791" evidence="5">
    <location>
        <begin position="514"/>
        <end position="660"/>
    </location>
</feature>
<organism evidence="6 7">
    <name type="scientific">Apiospora saccharicola</name>
    <dbReference type="NCBI Taxonomy" id="335842"/>
    <lineage>
        <taxon>Eukaryota</taxon>
        <taxon>Fungi</taxon>
        <taxon>Dikarya</taxon>
        <taxon>Ascomycota</taxon>
        <taxon>Pezizomycotina</taxon>
        <taxon>Sordariomycetes</taxon>
        <taxon>Xylariomycetidae</taxon>
        <taxon>Amphisphaeriales</taxon>
        <taxon>Apiosporaceae</taxon>
        <taxon>Apiospora</taxon>
    </lineage>
</organism>
<dbReference type="InterPro" id="IPR056884">
    <property type="entry name" value="NPHP3-like_N"/>
</dbReference>
<feature type="domain" description="Nephrocystin 3-like N-terminal" evidence="4">
    <location>
        <begin position="238"/>
        <end position="406"/>
    </location>
</feature>
<evidence type="ECO:0000256" key="3">
    <source>
        <dbReference type="SAM" id="SignalP"/>
    </source>
</evidence>
<dbReference type="InterPro" id="IPR056693">
    <property type="entry name" value="DUF7791"/>
</dbReference>
<keyword evidence="3" id="KW-0732">Signal</keyword>